<evidence type="ECO:0000313" key="1">
    <source>
        <dbReference type="EMBL" id="EAV41020.1"/>
    </source>
</evidence>
<dbReference type="Proteomes" id="UP000004848">
    <property type="component" value="Unassembled WGS sequence"/>
</dbReference>
<comment type="caution">
    <text evidence="1">The sequence shown here is derived from an EMBL/GenBank/DDBJ whole genome shotgun (WGS) entry which is preliminary data.</text>
</comment>
<dbReference type="EMBL" id="AAUW01000024">
    <property type="protein sequence ID" value="EAV41020.1"/>
    <property type="molecule type" value="Genomic_DNA"/>
</dbReference>
<gene>
    <name evidence="1" type="ORF">SIAM614_29861</name>
</gene>
<dbReference type="AlphaFoldDB" id="A0P1U4"/>
<proteinExistence type="predicted"/>
<protein>
    <submittedName>
        <fullName evidence="1">Uncharacterized protein</fullName>
    </submittedName>
</protein>
<accession>A0P1U4</accession>
<organism evidence="1 2">
    <name type="scientific">Roseibium aggregatum (strain ATCC 25650 / DSM 13394 / JCM 20685 / NBRC 16684 / NCIMB 2208 / IAM 12614 / B1)</name>
    <name type="common">Stappia aggregata</name>
    <dbReference type="NCBI Taxonomy" id="384765"/>
    <lineage>
        <taxon>Bacteria</taxon>
        <taxon>Pseudomonadati</taxon>
        <taxon>Pseudomonadota</taxon>
        <taxon>Alphaproteobacteria</taxon>
        <taxon>Hyphomicrobiales</taxon>
        <taxon>Stappiaceae</taxon>
        <taxon>Roseibium</taxon>
    </lineage>
</organism>
<reference evidence="1 2" key="1">
    <citation type="submission" date="2006-05" db="EMBL/GenBank/DDBJ databases">
        <authorList>
            <person name="King G."/>
            <person name="Ferriera S."/>
            <person name="Johnson J."/>
            <person name="Kravitz S."/>
            <person name="Beeson K."/>
            <person name="Sutton G."/>
            <person name="Rogers Y.-H."/>
            <person name="Friedman R."/>
            <person name="Frazier M."/>
            <person name="Venter J.C."/>
        </authorList>
    </citation>
    <scope>NUCLEOTIDE SEQUENCE [LARGE SCALE GENOMIC DNA]</scope>
    <source>
        <strain evidence="2">ATCC 25650 / DSM 13394 / JCM 20685 / NBRC 16684 / NCIMB 2208 / IAM 12614 / B1</strain>
    </source>
</reference>
<evidence type="ECO:0000313" key="2">
    <source>
        <dbReference type="Proteomes" id="UP000004848"/>
    </source>
</evidence>
<sequence>MIMAVCEFLLSLGLATGSCSGEGDREVKVVTMPPVIIEKEVEKPVVVVKDIAPPKAPIPALSSPGKASGSSDYVIDVVDGRMRVRFRDTTFIVDGAKPLITLKPGHVSVQYGED</sequence>
<name>A0P1U4_ROSAI</name>